<evidence type="ECO:0000256" key="5">
    <source>
        <dbReference type="ARBA" id="ARBA00023015"/>
    </source>
</evidence>
<keyword evidence="8" id="KW-0282">Flagellum</keyword>
<comment type="caution">
    <text evidence="8">The sequence shown here is derived from an EMBL/GenBank/DDBJ whole genome shotgun (WGS) entry which is preliminary data.</text>
</comment>
<dbReference type="Proteomes" id="UP000256520">
    <property type="component" value="Unassembled WGS sequence"/>
</dbReference>
<dbReference type="EMBL" id="PIOD01000025">
    <property type="protein sequence ID" value="RDW15663.1"/>
    <property type="molecule type" value="Genomic_DNA"/>
</dbReference>
<dbReference type="GO" id="GO:0044781">
    <property type="term" value="P:bacterial-type flagellum organization"/>
    <property type="evidence" value="ECO:0007669"/>
    <property type="project" value="UniProtKB-KW"/>
</dbReference>
<dbReference type="Pfam" id="PF04316">
    <property type="entry name" value="FlgM"/>
    <property type="match status" value="1"/>
</dbReference>
<keyword evidence="5" id="KW-0805">Transcription regulation</keyword>
<evidence type="ECO:0000256" key="4">
    <source>
        <dbReference type="ARBA" id="ARBA00022795"/>
    </source>
</evidence>
<evidence type="ECO:0000256" key="2">
    <source>
        <dbReference type="ARBA" id="ARBA00017823"/>
    </source>
</evidence>
<dbReference type="InterPro" id="IPR031316">
    <property type="entry name" value="FlgM_C"/>
</dbReference>
<reference evidence="9" key="1">
    <citation type="submission" date="2017-11" db="EMBL/GenBank/DDBJ databases">
        <authorList>
            <person name="Zhu W."/>
        </authorList>
    </citation>
    <scope>NUCLEOTIDE SEQUENCE [LARGE SCALE GENOMIC DNA]</scope>
    <source>
        <strain evidence="9">CAU 1051</strain>
    </source>
</reference>
<dbReference type="NCBIfam" id="TIGR03824">
    <property type="entry name" value="FlgM_jcvi"/>
    <property type="match status" value="1"/>
</dbReference>
<sequence>MKINGPNQPNFNPYKNIIQKQAEIKKTISKQDQVEISSHAKQLQENEKPNTKRIAYVQEIKNAIEAGDYKVDAERIADKMVKFWSN</sequence>
<feature type="domain" description="Anti-sigma-28 factor FlgM C-terminal" evidence="7">
    <location>
        <begin position="32"/>
        <end position="81"/>
    </location>
</feature>
<evidence type="ECO:0000256" key="6">
    <source>
        <dbReference type="ARBA" id="ARBA00023163"/>
    </source>
</evidence>
<dbReference type="SUPFAM" id="SSF101498">
    <property type="entry name" value="Anti-sigma factor FlgM"/>
    <property type="match status" value="1"/>
</dbReference>
<evidence type="ECO:0000256" key="3">
    <source>
        <dbReference type="ARBA" id="ARBA00022491"/>
    </source>
</evidence>
<evidence type="ECO:0000259" key="7">
    <source>
        <dbReference type="Pfam" id="PF04316"/>
    </source>
</evidence>
<gene>
    <name evidence="8" type="primary">flgM</name>
    <name evidence="8" type="ORF">CWR45_17985</name>
</gene>
<evidence type="ECO:0000256" key="1">
    <source>
        <dbReference type="ARBA" id="ARBA00005322"/>
    </source>
</evidence>
<evidence type="ECO:0000313" key="8">
    <source>
        <dbReference type="EMBL" id="RDW15663.1"/>
    </source>
</evidence>
<accession>A0A3D8PHT9</accession>
<keyword evidence="6" id="KW-0804">Transcription</keyword>
<proteinExistence type="inferred from homology"/>
<dbReference type="InterPro" id="IPR035890">
    <property type="entry name" value="Anti-sigma-28_factor_FlgM_sf"/>
</dbReference>
<evidence type="ECO:0000313" key="9">
    <source>
        <dbReference type="Proteomes" id="UP000256520"/>
    </source>
</evidence>
<comment type="similarity">
    <text evidence="1">Belongs to the FlgM family.</text>
</comment>
<name>A0A3D8PHT9_9BACI</name>
<keyword evidence="9" id="KW-1185">Reference proteome</keyword>
<dbReference type="RefSeq" id="WP_115751225.1">
    <property type="nucleotide sequence ID" value="NZ_PIOD01000025.1"/>
</dbReference>
<organism evidence="8 9">
    <name type="scientific">Oceanobacillus chungangensis</name>
    <dbReference type="NCBI Taxonomy" id="1229152"/>
    <lineage>
        <taxon>Bacteria</taxon>
        <taxon>Bacillati</taxon>
        <taxon>Bacillota</taxon>
        <taxon>Bacilli</taxon>
        <taxon>Bacillales</taxon>
        <taxon>Bacillaceae</taxon>
        <taxon>Oceanobacillus</taxon>
    </lineage>
</organism>
<dbReference type="InterPro" id="IPR007412">
    <property type="entry name" value="FlgM"/>
</dbReference>
<keyword evidence="8" id="KW-0966">Cell projection</keyword>
<keyword evidence="4" id="KW-1005">Bacterial flagellum biogenesis</keyword>
<dbReference type="AlphaFoldDB" id="A0A3D8PHT9"/>
<keyword evidence="8" id="KW-0969">Cilium</keyword>
<protein>
    <recommendedName>
        <fullName evidence="2">Negative regulator of flagellin synthesis</fullName>
    </recommendedName>
</protein>
<dbReference type="GO" id="GO:0045892">
    <property type="term" value="P:negative regulation of DNA-templated transcription"/>
    <property type="evidence" value="ECO:0007669"/>
    <property type="project" value="InterPro"/>
</dbReference>
<dbReference type="OrthoDB" id="2991036at2"/>
<keyword evidence="3" id="KW-0678">Repressor</keyword>